<dbReference type="GO" id="GO:0005737">
    <property type="term" value="C:cytoplasm"/>
    <property type="evidence" value="ECO:0007669"/>
    <property type="project" value="TreeGrafter"/>
</dbReference>
<gene>
    <name evidence="5" type="ORF">KME28_14515</name>
</gene>
<comment type="subcellular location">
    <subcellularLocation>
        <location evidence="1">Secreted</location>
    </subcellularLocation>
</comment>
<evidence type="ECO:0000313" key="5">
    <source>
        <dbReference type="EMBL" id="MBW4432899.1"/>
    </source>
</evidence>
<sequence>MKPLNYVDLCFVVDTTGSMGSFIQSAQQQLLNAIKVLSTNSNIDLQIGLVEYRDHPPQDNSFVTRVYSLTPKLQLMQKVINQLRADGGGDGPEALYSGVYDACTKMNWRRHSCRFILLVGDAPPHGFGKWLQEKMFDGRKYHNGDAWPDACPSGLDVQSITATAENHQVIIHGLCMSGDMLAQQAFRTIAQITGGQCVAVTNAKDVIDKIVGVLQNEFSNLEFDQKILETVQQIGHLDSSKTAEILDMPRLPVAGAIARLGKRGFFDHLIKARSR</sequence>
<evidence type="ECO:0000256" key="2">
    <source>
        <dbReference type="ARBA" id="ARBA00022525"/>
    </source>
</evidence>
<dbReference type="Proteomes" id="UP000813215">
    <property type="component" value="Unassembled WGS sequence"/>
</dbReference>
<evidence type="ECO:0000313" key="6">
    <source>
        <dbReference type="Proteomes" id="UP000813215"/>
    </source>
</evidence>
<dbReference type="SUPFAM" id="SSF53300">
    <property type="entry name" value="vWA-like"/>
    <property type="match status" value="1"/>
</dbReference>
<dbReference type="EMBL" id="JAHHHW010000095">
    <property type="protein sequence ID" value="MBW4432899.1"/>
    <property type="molecule type" value="Genomic_DNA"/>
</dbReference>
<organism evidence="5 6">
    <name type="scientific">Pelatocladus maniniholoensis HA4357-MV3</name>
    <dbReference type="NCBI Taxonomy" id="1117104"/>
    <lineage>
        <taxon>Bacteria</taxon>
        <taxon>Bacillati</taxon>
        <taxon>Cyanobacteriota</taxon>
        <taxon>Cyanophyceae</taxon>
        <taxon>Nostocales</taxon>
        <taxon>Nostocaceae</taxon>
        <taxon>Pelatocladus</taxon>
    </lineage>
</organism>
<accession>A0A9E3LU37</accession>
<reference evidence="5" key="2">
    <citation type="journal article" date="2022" name="Microbiol. Resour. Announc.">
        <title>Metagenome Sequencing to Explore Phylogenomics of Terrestrial Cyanobacteria.</title>
        <authorList>
            <person name="Ward R.D."/>
            <person name="Stajich J.E."/>
            <person name="Johansen J.R."/>
            <person name="Huntemann M."/>
            <person name="Clum A."/>
            <person name="Foster B."/>
            <person name="Foster B."/>
            <person name="Roux S."/>
            <person name="Palaniappan K."/>
            <person name="Varghese N."/>
            <person name="Mukherjee S."/>
            <person name="Reddy T.B.K."/>
            <person name="Daum C."/>
            <person name="Copeland A."/>
            <person name="Chen I.A."/>
            <person name="Ivanova N.N."/>
            <person name="Kyrpides N.C."/>
            <person name="Shapiro N."/>
            <person name="Eloe-Fadrosh E.A."/>
            <person name="Pietrasiak N."/>
        </authorList>
    </citation>
    <scope>NUCLEOTIDE SEQUENCE</scope>
    <source>
        <strain evidence="5">HA4357-MV3</strain>
    </source>
</reference>
<dbReference type="PROSITE" id="PS50234">
    <property type="entry name" value="VWFA"/>
    <property type="match status" value="1"/>
</dbReference>
<keyword evidence="2" id="KW-0964">Secreted</keyword>
<evidence type="ECO:0000259" key="4">
    <source>
        <dbReference type="PROSITE" id="PS50234"/>
    </source>
</evidence>
<protein>
    <submittedName>
        <fullName evidence="5">VWA domain-containing protein</fullName>
    </submittedName>
</protein>
<dbReference type="InterPro" id="IPR036465">
    <property type="entry name" value="vWFA_dom_sf"/>
</dbReference>
<keyword evidence="3" id="KW-0732">Signal</keyword>
<dbReference type="PANTHER" id="PTHR47763">
    <property type="entry name" value="ALPHA-PROTEIN KINASE VWKA"/>
    <property type="match status" value="1"/>
</dbReference>
<dbReference type="PANTHER" id="PTHR47763:SF1">
    <property type="entry name" value="DUF659 DOMAIN-CONTAINING PROTEIN"/>
    <property type="match status" value="1"/>
</dbReference>
<dbReference type="InterPro" id="IPR002035">
    <property type="entry name" value="VWF_A"/>
</dbReference>
<proteinExistence type="predicted"/>
<dbReference type="GO" id="GO:0004674">
    <property type="term" value="F:protein serine/threonine kinase activity"/>
    <property type="evidence" value="ECO:0007669"/>
    <property type="project" value="TreeGrafter"/>
</dbReference>
<feature type="domain" description="VWFA" evidence="4">
    <location>
        <begin position="8"/>
        <end position="234"/>
    </location>
</feature>
<dbReference type="InterPro" id="IPR056861">
    <property type="entry name" value="HMCN1-like_VWA"/>
</dbReference>
<comment type="caution">
    <text evidence="5">The sequence shown here is derived from an EMBL/GenBank/DDBJ whole genome shotgun (WGS) entry which is preliminary data.</text>
</comment>
<reference evidence="5" key="1">
    <citation type="submission" date="2021-05" db="EMBL/GenBank/DDBJ databases">
        <authorList>
            <person name="Pietrasiak N."/>
            <person name="Ward R."/>
            <person name="Stajich J.E."/>
            <person name="Kurbessoian T."/>
        </authorList>
    </citation>
    <scope>NUCLEOTIDE SEQUENCE</scope>
    <source>
        <strain evidence="5">HA4357-MV3</strain>
    </source>
</reference>
<evidence type="ECO:0000256" key="3">
    <source>
        <dbReference type="ARBA" id="ARBA00022729"/>
    </source>
</evidence>
<dbReference type="Pfam" id="PF25106">
    <property type="entry name" value="VWA_4"/>
    <property type="match status" value="1"/>
</dbReference>
<evidence type="ECO:0000256" key="1">
    <source>
        <dbReference type="ARBA" id="ARBA00004613"/>
    </source>
</evidence>
<dbReference type="AlphaFoldDB" id="A0A9E3LU37"/>
<name>A0A9E3LU37_9NOST</name>
<dbReference type="InterPro" id="IPR052969">
    <property type="entry name" value="Thr-specific_kinase-like"/>
</dbReference>
<dbReference type="Gene3D" id="3.40.50.410">
    <property type="entry name" value="von Willebrand factor, type A domain"/>
    <property type="match status" value="1"/>
</dbReference>